<dbReference type="EMBL" id="BNJG01000003">
    <property type="protein sequence ID" value="GHO58785.1"/>
    <property type="molecule type" value="Genomic_DNA"/>
</dbReference>
<dbReference type="InterPro" id="IPR013785">
    <property type="entry name" value="Aldolase_TIM"/>
</dbReference>
<gene>
    <name evidence="1" type="ORF">KSB_72600</name>
</gene>
<dbReference type="Gene3D" id="3.20.20.70">
    <property type="entry name" value="Aldolase class I"/>
    <property type="match status" value="1"/>
</dbReference>
<dbReference type="Proteomes" id="UP000654345">
    <property type="component" value="Unassembled WGS sequence"/>
</dbReference>
<evidence type="ECO:0000313" key="2">
    <source>
        <dbReference type="Proteomes" id="UP000654345"/>
    </source>
</evidence>
<evidence type="ECO:0000313" key="1">
    <source>
        <dbReference type="EMBL" id="GHO58785.1"/>
    </source>
</evidence>
<name>A0ABQ3V1K9_9CHLR</name>
<dbReference type="Pfam" id="PF05853">
    <property type="entry name" value="BKACE"/>
    <property type="match status" value="1"/>
</dbReference>
<dbReference type="PANTHER" id="PTHR37418">
    <property type="entry name" value="3-KETO-5-AMINOHEXANOATE CLEAVAGE ENZYME-RELATED"/>
    <property type="match status" value="1"/>
</dbReference>
<proteinExistence type="predicted"/>
<accession>A0ABQ3V1K9</accession>
<dbReference type="PANTHER" id="PTHR37418:SF1">
    <property type="entry name" value="3-KETO-5-AMINOHEXANOATE CLEAVAGE PROTEIN"/>
    <property type="match status" value="1"/>
</dbReference>
<comment type="caution">
    <text evidence="1">The sequence shown here is derived from an EMBL/GenBank/DDBJ whole genome shotgun (WGS) entry which is preliminary data.</text>
</comment>
<reference evidence="1 2" key="1">
    <citation type="journal article" date="2021" name="Int. J. Syst. Evol. Microbiol.">
        <title>Reticulibacter mediterranei gen. nov., sp. nov., within the new family Reticulibacteraceae fam. nov., and Ktedonospora formicarum gen. nov., sp. nov., Ktedonobacter robiniae sp. nov., Dictyobacter formicarum sp. nov. and Dictyobacter arantiisoli sp. nov., belonging to the class Ktedonobacteria.</title>
        <authorList>
            <person name="Yabe S."/>
            <person name="Zheng Y."/>
            <person name="Wang C.M."/>
            <person name="Sakai Y."/>
            <person name="Abe K."/>
            <person name="Yokota A."/>
            <person name="Donadio S."/>
            <person name="Cavaletti L."/>
            <person name="Monciardini P."/>
        </authorList>
    </citation>
    <scope>NUCLEOTIDE SEQUENCE [LARGE SCALE GENOMIC DNA]</scope>
    <source>
        <strain evidence="1 2">SOSP1-30</strain>
    </source>
</reference>
<organism evidence="1 2">
    <name type="scientific">Ktedonobacter robiniae</name>
    <dbReference type="NCBI Taxonomy" id="2778365"/>
    <lineage>
        <taxon>Bacteria</taxon>
        <taxon>Bacillati</taxon>
        <taxon>Chloroflexota</taxon>
        <taxon>Ktedonobacteria</taxon>
        <taxon>Ktedonobacterales</taxon>
        <taxon>Ktedonobacteraceae</taxon>
        <taxon>Ktedonobacter</taxon>
    </lineage>
</organism>
<evidence type="ECO:0008006" key="3">
    <source>
        <dbReference type="Google" id="ProtNLM"/>
    </source>
</evidence>
<dbReference type="InterPro" id="IPR008567">
    <property type="entry name" value="BKACE"/>
</dbReference>
<keyword evidence="2" id="KW-1185">Reference proteome</keyword>
<protein>
    <recommendedName>
        <fullName evidence="3">3-keto-5-aminohexanoate cleavage protein</fullName>
    </recommendedName>
</protein>
<sequence>MLIKACLNGSRERDEHPGLPLMPEELAREARVAIEVGAGALHIHPRNSHGVQSLAPQIIGEALQAVRKSCPGIPVGVSTGLWIEPTMERRLESVRAWRVLPDFASVNFSEPGAPELCALLQTRGVGIEAGLSTLEDVEAFLASGYAPRCLRILLEPEEVEVCAALRTVESIVARLRTARVWRPLLLHGFEQTAWPLLDAALAHGYDTRIGFEDTLALPDGSRATSNAQLVSAAVEKADLYHYL</sequence>
<dbReference type="RefSeq" id="WP_201375033.1">
    <property type="nucleotide sequence ID" value="NZ_BNJG01000003.1"/>
</dbReference>